<proteinExistence type="predicted"/>
<keyword evidence="3" id="KW-1185">Reference proteome</keyword>
<sequence length="102" mass="11348">MLIIVLILPGLVISFPGVANSMGFADHSFTLDLQDHSGHHDHHHSDSDAQHDPTSHSHETPDRQDVVSLRPSQIQSPNTKDLGKIQPIRTPWLLERPPKNSV</sequence>
<comment type="caution">
    <text evidence="2">The sequence shown here is derived from an EMBL/GenBank/DDBJ whole genome shotgun (WGS) entry which is preliminary data.</text>
</comment>
<feature type="compositionally biased region" description="Polar residues" evidence="1">
    <location>
        <begin position="70"/>
        <end position="79"/>
    </location>
</feature>
<evidence type="ECO:0000313" key="2">
    <source>
        <dbReference type="EMBL" id="RAU18628.1"/>
    </source>
</evidence>
<evidence type="ECO:0000256" key="1">
    <source>
        <dbReference type="SAM" id="MobiDB-lite"/>
    </source>
</evidence>
<feature type="region of interest" description="Disordered" evidence="1">
    <location>
        <begin position="32"/>
        <end position="102"/>
    </location>
</feature>
<dbReference type="EMBL" id="QKRX01000004">
    <property type="protein sequence ID" value="RAU18628.1"/>
    <property type="molecule type" value="Genomic_DNA"/>
</dbReference>
<dbReference type="AlphaFoldDB" id="A0A364NNE1"/>
<dbReference type="Proteomes" id="UP000250744">
    <property type="component" value="Unassembled WGS sequence"/>
</dbReference>
<gene>
    <name evidence="2" type="ORF">DN062_07630</name>
</gene>
<name>A0A364NNE1_9GAMM</name>
<accession>A0A364NNE1</accession>
<reference evidence="2 3" key="1">
    <citation type="submission" date="2018-06" db="EMBL/GenBank/DDBJ databases">
        <title>Nitrincola tibetense sp. nov., isolated from Lake XuguoCo on Tibetan Plateau.</title>
        <authorList>
            <person name="Xing P."/>
        </authorList>
    </citation>
    <scope>NUCLEOTIDE SEQUENCE [LARGE SCALE GENOMIC DNA]</scope>
    <source>
        <strain evidence="3">xg18</strain>
    </source>
</reference>
<protein>
    <submittedName>
        <fullName evidence="2">Uncharacterized protein</fullName>
    </submittedName>
</protein>
<evidence type="ECO:0000313" key="3">
    <source>
        <dbReference type="Proteomes" id="UP000250744"/>
    </source>
</evidence>
<feature type="compositionally biased region" description="Basic and acidic residues" evidence="1">
    <location>
        <begin position="33"/>
        <end position="65"/>
    </location>
</feature>
<organism evidence="2 3">
    <name type="scientific">Nitrincola tibetensis</name>
    <dbReference type="NCBI Taxonomy" id="2219697"/>
    <lineage>
        <taxon>Bacteria</taxon>
        <taxon>Pseudomonadati</taxon>
        <taxon>Pseudomonadota</taxon>
        <taxon>Gammaproteobacteria</taxon>
        <taxon>Oceanospirillales</taxon>
        <taxon>Oceanospirillaceae</taxon>
        <taxon>Nitrincola</taxon>
    </lineage>
</organism>